<dbReference type="PANTHER" id="PTHR31900:SF31">
    <property type="entry name" value="F-BOX_LRR-REPEAT PROTEIN 13-LIKE"/>
    <property type="match status" value="1"/>
</dbReference>
<dbReference type="SUPFAM" id="SSF52047">
    <property type="entry name" value="RNI-like"/>
    <property type="match status" value="1"/>
</dbReference>
<dbReference type="OrthoDB" id="1939276at2759"/>
<dbReference type="InterPro" id="IPR050232">
    <property type="entry name" value="FBL13/AtMIF1-like"/>
</dbReference>
<accession>A0A803KSP2</accession>
<dbReference type="InterPro" id="IPR055411">
    <property type="entry name" value="LRR_FXL15/At3g58940/PEG3-like"/>
</dbReference>
<evidence type="ECO:0000313" key="2">
    <source>
        <dbReference type="EnsemblPlants" id="AUR62002050-RA:cds"/>
    </source>
</evidence>
<dbReference type="EnsemblPlants" id="AUR62002050-RA">
    <property type="protein sequence ID" value="AUR62002050-RA:cds"/>
    <property type="gene ID" value="AUR62002050"/>
</dbReference>
<sequence>MTCKQTKLEDRLSALPDSLLCHILSFLPTNEAVQTVLIRRFGTLWTFLQNIDFDDALLSHLWANEDINSGFFRFVHNALKLHQRPTVDRFRVNISTMLYEEIPSFQSENWGCEIDSWLTFALRKQVKFLEFGFGMVEPVNEVYKLPFIEFISDSLVELKLVFIEMKLQKRVKMGSLRVLKLDYMSLNDDVFKEIIQGCPLLKELEISNCFDPWDFTEINAPNLDILKLDREIGADSEQIMKINCPKLSSFNYSGCVEGLEIVNLSSLAEFSFVITWNAFATRFNEFTRFQSVLTKVLHVKNVSISDTFVTVLFYCMLKCSLQEIVQWKRVDLKISLTDKHIFALCHLLTKSPNLEELVLNVVPSCDLVKEVESELESCNPGKEEEYCWSSLKTIVIHNISMSLYPVVHLVEILLRSSPALDEMMIYYKASNEYSAMLTSEQLAEFSEKLPTFRKASQTAKVILL</sequence>
<feature type="domain" description="F-box/LRR-repeat protein 15/At3g58940/PEG3-like LRR" evidence="1">
    <location>
        <begin position="114"/>
        <end position="249"/>
    </location>
</feature>
<dbReference type="Gene3D" id="3.80.10.10">
    <property type="entry name" value="Ribonuclease Inhibitor"/>
    <property type="match status" value="1"/>
</dbReference>
<name>A0A803KSP2_CHEQI</name>
<dbReference type="AlphaFoldDB" id="A0A803KSP2"/>
<dbReference type="Pfam" id="PF24758">
    <property type="entry name" value="LRR_At5g56370"/>
    <property type="match status" value="1"/>
</dbReference>
<dbReference type="PANTHER" id="PTHR31900">
    <property type="entry name" value="F-BOX/RNI SUPERFAMILY PROTEIN-RELATED"/>
    <property type="match status" value="1"/>
</dbReference>
<dbReference type="RefSeq" id="XP_021752840.1">
    <property type="nucleotide sequence ID" value="XM_021897148.1"/>
</dbReference>
<proteinExistence type="predicted"/>
<dbReference type="Gramene" id="AUR62002050-RA">
    <property type="protein sequence ID" value="AUR62002050-RA:cds"/>
    <property type="gene ID" value="AUR62002050"/>
</dbReference>
<dbReference type="OMA" id="EEYCWSS"/>
<dbReference type="SUPFAM" id="SSF81383">
    <property type="entry name" value="F-box domain"/>
    <property type="match status" value="1"/>
</dbReference>
<protein>
    <recommendedName>
        <fullName evidence="1">F-box/LRR-repeat protein 15/At3g58940/PEG3-like LRR domain-containing protein</fullName>
    </recommendedName>
</protein>
<reference evidence="2" key="1">
    <citation type="journal article" date="2017" name="Nature">
        <title>The genome of Chenopodium quinoa.</title>
        <authorList>
            <person name="Jarvis D.E."/>
            <person name="Ho Y.S."/>
            <person name="Lightfoot D.J."/>
            <person name="Schmoeckel S.M."/>
            <person name="Li B."/>
            <person name="Borm T.J.A."/>
            <person name="Ohyanagi H."/>
            <person name="Mineta K."/>
            <person name="Michell C.T."/>
            <person name="Saber N."/>
            <person name="Kharbatia N.M."/>
            <person name="Rupper R.R."/>
            <person name="Sharp A.R."/>
            <person name="Dally N."/>
            <person name="Boughton B.A."/>
            <person name="Woo Y.H."/>
            <person name="Gao G."/>
            <person name="Schijlen E.G.W.M."/>
            <person name="Guo X."/>
            <person name="Momin A.A."/>
            <person name="Negrao S."/>
            <person name="Al-Babili S."/>
            <person name="Gehring C."/>
            <person name="Roessner U."/>
            <person name="Jung C."/>
            <person name="Murphy K."/>
            <person name="Arold S.T."/>
            <person name="Gojobori T."/>
            <person name="van der Linden C.G."/>
            <person name="van Loo E.N."/>
            <person name="Jellen E.N."/>
            <person name="Maughan P.J."/>
            <person name="Tester M."/>
        </authorList>
    </citation>
    <scope>NUCLEOTIDE SEQUENCE [LARGE SCALE GENOMIC DNA]</scope>
    <source>
        <strain evidence="2">cv. PI 614886</strain>
    </source>
</reference>
<dbReference type="GeneID" id="110718307"/>
<gene>
    <name evidence="2" type="primary">LOC110718307</name>
</gene>
<dbReference type="InterPro" id="IPR032675">
    <property type="entry name" value="LRR_dom_sf"/>
</dbReference>
<dbReference type="KEGG" id="cqi:110718307"/>
<reference evidence="2" key="2">
    <citation type="submission" date="2021-03" db="UniProtKB">
        <authorList>
            <consortium name="EnsemblPlants"/>
        </authorList>
    </citation>
    <scope>IDENTIFICATION</scope>
</reference>
<evidence type="ECO:0000259" key="1">
    <source>
        <dbReference type="Pfam" id="PF24758"/>
    </source>
</evidence>
<organism evidence="2 3">
    <name type="scientific">Chenopodium quinoa</name>
    <name type="common">Quinoa</name>
    <dbReference type="NCBI Taxonomy" id="63459"/>
    <lineage>
        <taxon>Eukaryota</taxon>
        <taxon>Viridiplantae</taxon>
        <taxon>Streptophyta</taxon>
        <taxon>Embryophyta</taxon>
        <taxon>Tracheophyta</taxon>
        <taxon>Spermatophyta</taxon>
        <taxon>Magnoliopsida</taxon>
        <taxon>eudicotyledons</taxon>
        <taxon>Gunneridae</taxon>
        <taxon>Pentapetalae</taxon>
        <taxon>Caryophyllales</taxon>
        <taxon>Chenopodiaceae</taxon>
        <taxon>Chenopodioideae</taxon>
        <taxon>Atripliceae</taxon>
        <taxon>Chenopodium</taxon>
    </lineage>
</organism>
<dbReference type="InterPro" id="IPR036047">
    <property type="entry name" value="F-box-like_dom_sf"/>
</dbReference>
<dbReference type="Proteomes" id="UP000596660">
    <property type="component" value="Unplaced"/>
</dbReference>
<keyword evidence="3" id="KW-1185">Reference proteome</keyword>
<evidence type="ECO:0000313" key="3">
    <source>
        <dbReference type="Proteomes" id="UP000596660"/>
    </source>
</evidence>